<reference evidence="1 2" key="1">
    <citation type="submission" date="2009-05" db="EMBL/GenBank/DDBJ databases">
        <title>The draft genome of Acidovorax delafieldii 2AN.</title>
        <authorList>
            <consortium name="US DOE Joint Genome Institute (JGI-PGF)"/>
            <person name="Lucas S."/>
            <person name="Copeland A."/>
            <person name="Lapidus A."/>
            <person name="Glavina del Rio T."/>
            <person name="Tice H."/>
            <person name="Bruce D."/>
            <person name="Goodwin L."/>
            <person name="Pitluck S."/>
            <person name="Larimer F."/>
            <person name="Land M.L."/>
            <person name="Hauser L."/>
            <person name="Shelobolina E.S."/>
            <person name="Picardal F."/>
            <person name="Roden E."/>
            <person name="Emerson D."/>
        </authorList>
    </citation>
    <scope>NUCLEOTIDE SEQUENCE [LARGE SCALE GENOMIC DNA]</scope>
    <source>
        <strain evidence="1 2">2AN</strain>
    </source>
</reference>
<evidence type="ECO:0008006" key="3">
    <source>
        <dbReference type="Google" id="ProtNLM"/>
    </source>
</evidence>
<dbReference type="OrthoDB" id="6038212at2"/>
<gene>
    <name evidence="1" type="ORF">AcdelDRAFT_1789</name>
</gene>
<comment type="caution">
    <text evidence="1">The sequence shown here is derived from an EMBL/GenBank/DDBJ whole genome shotgun (WGS) entry which is preliminary data.</text>
</comment>
<evidence type="ECO:0000313" key="1">
    <source>
        <dbReference type="EMBL" id="EER60641.1"/>
    </source>
</evidence>
<dbReference type="RefSeq" id="WP_005795635.1">
    <property type="nucleotide sequence ID" value="NZ_ACQT01000046.1"/>
</dbReference>
<dbReference type="AlphaFoldDB" id="C5T4F9"/>
<sequence>MNRRMRGFTLVELSLVLLALGLILPGAVIFWQLSERHRVTTVQMDAQRQSRDAVVGFLHSHYRLPCPAADTQGVEDCAATRQVGMLPWRTLDLPRPEAGALRYGVYRAPAGAGAAAAPLDQDLAVARDRMNPLRVRTPDPIPLNANAPNPNAPPTPTAAAGLLGITQSGNDVAVLNAACNAANAPPCPLGVDNAVNLIDVCLALHTASDSLVAPAGRLATQVGASRRTAAFVIAAPGMLDADGNGQAFDGANATASNTDPTFEAPGRAVTTTYDDIVMAASHTELFAELHCGAVLSAVSHAHFNVATGALVLERAMYDYRDQLYIAVVLAGGDVASAAAGVASAVAGSLDAAKEMVSAVADTTMSAGARAFQIALAAVGIGLAVASDVAAGYAVVDAALSLAEATEVHNDFAARTTAMTELARSVNVNALVADAIGH</sequence>
<keyword evidence="2" id="KW-1185">Reference proteome</keyword>
<dbReference type="EMBL" id="ACQT01000046">
    <property type="protein sequence ID" value="EER60641.1"/>
    <property type="molecule type" value="Genomic_DNA"/>
</dbReference>
<dbReference type="Proteomes" id="UP000003856">
    <property type="component" value="Unassembled WGS sequence"/>
</dbReference>
<dbReference type="InterPro" id="IPR012902">
    <property type="entry name" value="N_methyl_site"/>
</dbReference>
<accession>C5T4F9</accession>
<protein>
    <recommendedName>
        <fullName evidence="3">Prepilin-type N-terminal cleavage/methylation domain-containing protein</fullName>
    </recommendedName>
</protein>
<dbReference type="NCBIfam" id="TIGR02532">
    <property type="entry name" value="IV_pilin_GFxxxE"/>
    <property type="match status" value="1"/>
</dbReference>
<name>C5T4F9_ACIDE</name>
<dbReference type="PATRIC" id="fig|573060.9.peg.3352"/>
<organism evidence="1 2">
    <name type="scientific">Acidovorax delafieldii 2AN</name>
    <dbReference type="NCBI Taxonomy" id="573060"/>
    <lineage>
        <taxon>Bacteria</taxon>
        <taxon>Pseudomonadati</taxon>
        <taxon>Pseudomonadota</taxon>
        <taxon>Betaproteobacteria</taxon>
        <taxon>Burkholderiales</taxon>
        <taxon>Comamonadaceae</taxon>
        <taxon>Acidovorax</taxon>
    </lineage>
</organism>
<evidence type="ECO:0000313" key="2">
    <source>
        <dbReference type="Proteomes" id="UP000003856"/>
    </source>
</evidence>
<proteinExistence type="predicted"/>